<evidence type="ECO:0000256" key="7">
    <source>
        <dbReference type="ARBA" id="ARBA00022723"/>
    </source>
</evidence>
<keyword evidence="18" id="KW-0496">Mitochondrion</keyword>
<dbReference type="InterPro" id="IPR036257">
    <property type="entry name" value="Cyt_c_oxidase_su2_TM_sf"/>
</dbReference>
<keyword evidence="11 16" id="KW-1133">Transmembrane helix</keyword>
<evidence type="ECO:0000259" key="17">
    <source>
        <dbReference type="PROSITE" id="PS50857"/>
    </source>
</evidence>
<evidence type="ECO:0000256" key="15">
    <source>
        <dbReference type="ARBA" id="ARBA00049512"/>
    </source>
</evidence>
<dbReference type="InterPro" id="IPR045187">
    <property type="entry name" value="CcO_II"/>
</dbReference>
<dbReference type="InterPro" id="IPR008972">
    <property type="entry name" value="Cupredoxin"/>
</dbReference>
<dbReference type="Pfam" id="PF00116">
    <property type="entry name" value="COX2"/>
    <property type="match status" value="1"/>
</dbReference>
<evidence type="ECO:0000256" key="12">
    <source>
        <dbReference type="ARBA" id="ARBA00023008"/>
    </source>
</evidence>
<keyword evidence="7" id="KW-0479">Metal-binding</keyword>
<accession>A0A2Z5U2X8</accession>
<dbReference type="Gene3D" id="1.10.287.90">
    <property type="match status" value="1"/>
</dbReference>
<dbReference type="AlphaFoldDB" id="A0A2Z5U2X8"/>
<comment type="subcellular location">
    <subcellularLocation>
        <location evidence="2">Membrane</location>
        <topology evidence="2">Multi-pass membrane protein</topology>
    </subcellularLocation>
</comment>
<evidence type="ECO:0000256" key="3">
    <source>
        <dbReference type="ARBA" id="ARBA00007866"/>
    </source>
</evidence>
<evidence type="ECO:0000256" key="1">
    <source>
        <dbReference type="ARBA" id="ARBA00001935"/>
    </source>
</evidence>
<keyword evidence="10" id="KW-0249">Electron transport</keyword>
<dbReference type="PROSITE" id="PS00078">
    <property type="entry name" value="COX2"/>
    <property type="match status" value="1"/>
</dbReference>
<protein>
    <recommendedName>
        <fullName evidence="4">cytochrome-c oxidase</fullName>
        <ecNumber evidence="4">7.1.1.9</ecNumber>
    </recommendedName>
    <alternativeName>
        <fullName evidence="14">Cytochrome c oxidase polypeptide II</fullName>
    </alternativeName>
</protein>
<dbReference type="EMBL" id="LC333181">
    <property type="protein sequence ID" value="BBB04280.1"/>
    <property type="molecule type" value="Genomic_DNA"/>
</dbReference>
<evidence type="ECO:0000256" key="4">
    <source>
        <dbReference type="ARBA" id="ARBA00012949"/>
    </source>
</evidence>
<feature type="transmembrane region" description="Helical" evidence="16">
    <location>
        <begin position="63"/>
        <end position="84"/>
    </location>
</feature>
<keyword evidence="6 16" id="KW-0812">Transmembrane</keyword>
<dbReference type="InterPro" id="IPR001505">
    <property type="entry name" value="Copper_CuA"/>
</dbReference>
<organism evidence="18">
    <name type="scientific">Salpa fusiformis</name>
    <dbReference type="NCBI Taxonomy" id="942554"/>
    <lineage>
        <taxon>Eukaryota</taxon>
        <taxon>Metazoa</taxon>
        <taxon>Chordata</taxon>
        <taxon>Tunicata</taxon>
        <taxon>Thaliacea</taxon>
        <taxon>Salpida</taxon>
        <taxon>Salpidae</taxon>
        <taxon>Salpa</taxon>
    </lineage>
</organism>
<evidence type="ECO:0000256" key="8">
    <source>
        <dbReference type="ARBA" id="ARBA00022842"/>
    </source>
</evidence>
<reference evidence="18" key="1">
    <citation type="journal article" date="2018" name="Heredity">
        <title>nrDNA:mtDNA copy number ratios as a comparative metric for evolutionary and conservation genetics.</title>
        <authorList>
            <person name="Goodall-Copestake W.P."/>
        </authorList>
    </citation>
    <scope>NUCLEOTIDE SEQUENCE</scope>
    <source>
        <strain evidence="18">E46_1</strain>
        <tissue evidence="18">Muscle</tissue>
    </source>
</reference>
<dbReference type="EC" id="7.1.1.9" evidence="4"/>
<proteinExistence type="inferred from homology"/>
<dbReference type="PRINTS" id="PR01166">
    <property type="entry name" value="CYCOXIDASEII"/>
</dbReference>
<evidence type="ECO:0000256" key="13">
    <source>
        <dbReference type="ARBA" id="ARBA00023136"/>
    </source>
</evidence>
<dbReference type="GO" id="GO:0004129">
    <property type="term" value="F:cytochrome-c oxidase activity"/>
    <property type="evidence" value="ECO:0007669"/>
    <property type="project" value="UniProtKB-EC"/>
</dbReference>
<evidence type="ECO:0000256" key="10">
    <source>
        <dbReference type="ARBA" id="ARBA00022982"/>
    </source>
</evidence>
<comment type="similarity">
    <text evidence="3">Belongs to the cytochrome c oxidase subunit 2 family.</text>
</comment>
<dbReference type="SUPFAM" id="SSF49503">
    <property type="entry name" value="Cupredoxins"/>
    <property type="match status" value="1"/>
</dbReference>
<keyword evidence="13 16" id="KW-0472">Membrane</keyword>
<evidence type="ECO:0000313" key="18">
    <source>
        <dbReference type="EMBL" id="BBB04280.1"/>
    </source>
</evidence>
<comment type="cofactor">
    <cofactor evidence="1">
        <name>Cu cation</name>
        <dbReference type="ChEBI" id="CHEBI:23378"/>
    </cofactor>
</comment>
<dbReference type="GO" id="GO:0005507">
    <property type="term" value="F:copper ion binding"/>
    <property type="evidence" value="ECO:0007669"/>
    <property type="project" value="InterPro"/>
</dbReference>
<keyword evidence="12" id="KW-0186">Copper</keyword>
<keyword evidence="5" id="KW-0813">Transport</keyword>
<dbReference type="GO" id="GO:0042773">
    <property type="term" value="P:ATP synthesis coupled electron transport"/>
    <property type="evidence" value="ECO:0007669"/>
    <property type="project" value="TreeGrafter"/>
</dbReference>
<comment type="catalytic activity">
    <reaction evidence="15">
        <text>4 Fe(II)-[cytochrome c] + O2 + 8 H(+)(in) = 4 Fe(III)-[cytochrome c] + 2 H2O + 4 H(+)(out)</text>
        <dbReference type="Rhea" id="RHEA:11436"/>
        <dbReference type="Rhea" id="RHEA-COMP:10350"/>
        <dbReference type="Rhea" id="RHEA-COMP:14399"/>
        <dbReference type="ChEBI" id="CHEBI:15377"/>
        <dbReference type="ChEBI" id="CHEBI:15378"/>
        <dbReference type="ChEBI" id="CHEBI:15379"/>
        <dbReference type="ChEBI" id="CHEBI:29033"/>
        <dbReference type="ChEBI" id="CHEBI:29034"/>
        <dbReference type="EC" id="7.1.1.9"/>
    </reaction>
    <physiologicalReaction direction="left-to-right" evidence="15">
        <dbReference type="Rhea" id="RHEA:11437"/>
    </physiologicalReaction>
</comment>
<evidence type="ECO:0000256" key="5">
    <source>
        <dbReference type="ARBA" id="ARBA00022448"/>
    </source>
</evidence>
<keyword evidence="8" id="KW-0460">Magnesium</keyword>
<dbReference type="PANTHER" id="PTHR22888">
    <property type="entry name" value="CYTOCHROME C OXIDASE, SUBUNIT II"/>
    <property type="match status" value="1"/>
</dbReference>
<evidence type="ECO:0000256" key="16">
    <source>
        <dbReference type="SAM" id="Phobius"/>
    </source>
</evidence>
<keyword evidence="9" id="KW-1278">Translocase</keyword>
<feature type="domain" description="Cytochrome oxidase subunit II copper A binding" evidence="17">
    <location>
        <begin position="91"/>
        <end position="216"/>
    </location>
</feature>
<evidence type="ECO:0000256" key="9">
    <source>
        <dbReference type="ARBA" id="ARBA00022967"/>
    </source>
</evidence>
<evidence type="ECO:0000256" key="14">
    <source>
        <dbReference type="ARBA" id="ARBA00031389"/>
    </source>
</evidence>
<dbReference type="Gene3D" id="2.60.40.420">
    <property type="entry name" value="Cupredoxins - blue copper proteins"/>
    <property type="match status" value="1"/>
</dbReference>
<dbReference type="GO" id="GO:0016020">
    <property type="term" value="C:membrane"/>
    <property type="evidence" value="ECO:0007669"/>
    <property type="project" value="UniProtKB-SubCell"/>
</dbReference>
<dbReference type="PROSITE" id="PS50857">
    <property type="entry name" value="COX2_CUA"/>
    <property type="match status" value="1"/>
</dbReference>
<name>A0A2Z5U2X8_9UROC</name>
<sequence>MFHPSLQLDFYDPISNFEMPLYNGFILSLFLLICGGLFAILFSSNPMRGESMINLNILFAEGGVFISTCLVVLSLCFPGLVILYTQSPDTQVGYSLPVTAYQWYWTMGWEGSETELYMEQMENVKLGAVFQLETSDCGVIPLGINTTFFITSNDVLHAFSIPAAFVKCDAVPGRLNAMSLNFPHPGVFYGQCSELCGVGHSYMPIKLEVVMPSNAS</sequence>
<gene>
    <name evidence="18" type="primary">cox2</name>
</gene>
<evidence type="ECO:0000256" key="6">
    <source>
        <dbReference type="ARBA" id="ARBA00022692"/>
    </source>
</evidence>
<dbReference type="PANTHER" id="PTHR22888:SF9">
    <property type="entry name" value="CYTOCHROME C OXIDASE SUBUNIT 2"/>
    <property type="match status" value="1"/>
</dbReference>
<geneLocation type="mitochondrion" evidence="18"/>
<feature type="transmembrane region" description="Helical" evidence="16">
    <location>
        <begin position="20"/>
        <end position="42"/>
    </location>
</feature>
<dbReference type="InterPro" id="IPR002429">
    <property type="entry name" value="CcO_II-like_C"/>
</dbReference>
<evidence type="ECO:0000256" key="2">
    <source>
        <dbReference type="ARBA" id="ARBA00004141"/>
    </source>
</evidence>
<evidence type="ECO:0000256" key="11">
    <source>
        <dbReference type="ARBA" id="ARBA00022989"/>
    </source>
</evidence>